<dbReference type="InterPro" id="IPR052944">
    <property type="entry name" value="Sporulation_related"/>
</dbReference>
<evidence type="ECO:0000259" key="1">
    <source>
        <dbReference type="Pfam" id="PF03888"/>
    </source>
</evidence>
<dbReference type="EMBL" id="SOFM01000016">
    <property type="protein sequence ID" value="TFC05244.1"/>
    <property type="molecule type" value="Genomic_DNA"/>
</dbReference>
<name>A0A4R8WER9_9MICO</name>
<organism evidence="2 3">
    <name type="scientific">Cryobacterium mannosilyticum</name>
    <dbReference type="NCBI Taxonomy" id="1259190"/>
    <lineage>
        <taxon>Bacteria</taxon>
        <taxon>Bacillati</taxon>
        <taxon>Actinomycetota</taxon>
        <taxon>Actinomycetes</taxon>
        <taxon>Micrococcales</taxon>
        <taxon>Microbacteriaceae</taxon>
        <taxon>Cryobacterium</taxon>
    </lineage>
</organism>
<dbReference type="Proteomes" id="UP000297643">
    <property type="component" value="Unassembled WGS sequence"/>
</dbReference>
<dbReference type="InterPro" id="IPR033434">
    <property type="entry name" value="MucB/RseB_N"/>
</dbReference>
<dbReference type="AlphaFoldDB" id="A0A4R8WER9"/>
<accession>A0A4R8WER9</accession>
<dbReference type="Pfam" id="PF03888">
    <property type="entry name" value="MucB_RseB"/>
    <property type="match status" value="1"/>
</dbReference>
<gene>
    <name evidence="2" type="ORF">E3O32_06030</name>
</gene>
<dbReference type="PANTHER" id="PTHR37507">
    <property type="entry name" value="SPORULATION PROTEIN YDCC"/>
    <property type="match status" value="1"/>
</dbReference>
<dbReference type="RefSeq" id="WP_134507634.1">
    <property type="nucleotide sequence ID" value="NZ_SOFM01000016.1"/>
</dbReference>
<feature type="domain" description="MucB/RseB N-terminal" evidence="1">
    <location>
        <begin position="138"/>
        <end position="240"/>
    </location>
</feature>
<keyword evidence="3" id="KW-1185">Reference proteome</keyword>
<reference evidence="2 3" key="1">
    <citation type="submission" date="2019-03" db="EMBL/GenBank/DDBJ databases">
        <title>Genomics of glacier-inhabiting Cryobacterium strains.</title>
        <authorList>
            <person name="Liu Q."/>
            <person name="Xin Y.-H."/>
        </authorList>
    </citation>
    <scope>NUCLEOTIDE SEQUENCE [LARGE SCALE GENOMIC DNA]</scope>
    <source>
        <strain evidence="2 3">RHLT2-21</strain>
    </source>
</reference>
<proteinExistence type="predicted"/>
<dbReference type="Gene3D" id="2.50.20.10">
    <property type="entry name" value="Lipoprotein localisation LolA/LolB/LppX"/>
    <property type="match status" value="1"/>
</dbReference>
<dbReference type="SUPFAM" id="SSF89392">
    <property type="entry name" value="Prokaryotic lipoproteins and lipoprotein localization factors"/>
    <property type="match status" value="1"/>
</dbReference>
<comment type="caution">
    <text evidence="2">The sequence shown here is derived from an EMBL/GenBank/DDBJ whole genome shotgun (WGS) entry which is preliminary data.</text>
</comment>
<dbReference type="PANTHER" id="PTHR37507:SF2">
    <property type="entry name" value="SPORULATION PROTEIN YDCC"/>
    <property type="match status" value="1"/>
</dbReference>
<sequence>MNRRLRTWLPVAVVPAVVIVGVLTVPLQAGAAVDLPDKTPAQVLAMIGDSNVTALSGTIEQTSELGLPSLPSTGSGADASASSALELLTGSHTARIYLNGPENVRVQIMDRLAERDLVRNASDVWMYNSKDNTALHVTLPDTTGMPRPEADGAQQTPAQLAERMLAAIDPSTAVTVGKDTRVAGRTAYELRLTPRTDATLVGEVSIAVDSETGMPLRVEVQARGQSAPAFSLAFTRLSLDAPNADLFDFTPPAGAKVEEKTLPDPSAIHDSAMRDKAMTGTKMPATAEEAKKFLEELKAEQPKNGGGMLPGVTVDGTGWASVVELPAGTVTADLLANPLLAQVTESVDGGRLLSTALVTVLVTDDGRVFAGSVPAERLQAAAVGG</sequence>
<evidence type="ECO:0000313" key="2">
    <source>
        <dbReference type="EMBL" id="TFC05244.1"/>
    </source>
</evidence>
<dbReference type="InterPro" id="IPR029046">
    <property type="entry name" value="LolA/LolB/LppX"/>
</dbReference>
<evidence type="ECO:0000313" key="3">
    <source>
        <dbReference type="Proteomes" id="UP000297643"/>
    </source>
</evidence>
<protein>
    <recommendedName>
        <fullName evidence="1">MucB/RseB N-terminal domain-containing protein</fullName>
    </recommendedName>
</protein>